<organism evidence="2">
    <name type="scientific">Coralloluteibacterium stylophorae</name>
    <dbReference type="NCBI Taxonomy" id="1776034"/>
    <lineage>
        <taxon>Bacteria</taxon>
        <taxon>Pseudomonadati</taxon>
        <taxon>Pseudomonadota</taxon>
        <taxon>Gammaproteobacteria</taxon>
        <taxon>Lysobacterales</taxon>
        <taxon>Lysobacteraceae</taxon>
        <taxon>Coralloluteibacterium</taxon>
    </lineage>
</organism>
<dbReference type="AlphaFoldDB" id="A0A8J7VT25"/>
<evidence type="ECO:0000313" key="4">
    <source>
        <dbReference type="Proteomes" id="UP000675747"/>
    </source>
</evidence>
<evidence type="ECO:0000256" key="1">
    <source>
        <dbReference type="SAM" id="Phobius"/>
    </source>
</evidence>
<dbReference type="Pfam" id="PF04550">
    <property type="entry name" value="Phage_holin_3_2"/>
    <property type="match status" value="1"/>
</dbReference>
<feature type="transmembrane region" description="Helical" evidence="1">
    <location>
        <begin position="37"/>
        <end position="59"/>
    </location>
</feature>
<dbReference type="Proteomes" id="UP000675747">
    <property type="component" value="Unassembled WGS sequence"/>
</dbReference>
<dbReference type="InterPro" id="IPR007633">
    <property type="entry name" value="Phage_P2_Holin"/>
</dbReference>
<feature type="transmembrane region" description="Helical" evidence="1">
    <location>
        <begin position="6"/>
        <end position="25"/>
    </location>
</feature>
<gene>
    <name evidence="3" type="ORF">KB893_011230</name>
    <name evidence="2" type="ORF">KB893_02695</name>
</gene>
<evidence type="ECO:0008006" key="5">
    <source>
        <dbReference type="Google" id="ProtNLM"/>
    </source>
</evidence>
<protein>
    <recommendedName>
        <fullName evidence="5">Holin</fullName>
    </recommendedName>
</protein>
<dbReference type="RefSeq" id="WP_211925403.1">
    <property type="nucleotide sequence ID" value="NZ_JAGQFT020000006.1"/>
</dbReference>
<dbReference type="EMBL" id="JAGQFT020000006">
    <property type="protein sequence ID" value="MBS7457701.1"/>
    <property type="molecule type" value="Genomic_DNA"/>
</dbReference>
<dbReference type="GO" id="GO:0044660">
    <property type="term" value="P:viral release via pore formation in host cell membrane"/>
    <property type="evidence" value="ECO:0007669"/>
    <property type="project" value="InterPro"/>
</dbReference>
<proteinExistence type="predicted"/>
<reference evidence="3 4" key="1">
    <citation type="journal article" date="2021" name="Microbiol. Resour. Announc.">
        <title>Draft Genome Sequence of Coralloluteibacterium stylophorae LMG 29479T.</title>
        <authorList>
            <person name="Karlyshev A.V."/>
            <person name="Kudryashova E.B."/>
            <person name="Ariskina E.V."/>
            <person name="Conroy A.P."/>
            <person name="Abidueva E.Y."/>
        </authorList>
    </citation>
    <scope>NUCLEOTIDE SEQUENCE [LARGE SCALE GENOMIC DNA]</scope>
    <source>
        <strain evidence="3 4">LMG 29479</strain>
    </source>
</reference>
<comment type="caution">
    <text evidence="2">The sequence shown here is derived from an EMBL/GenBank/DDBJ whole genome shotgun (WGS) entry which is preliminary data.</text>
</comment>
<evidence type="ECO:0000313" key="2">
    <source>
        <dbReference type="EMBL" id="MBR0561434.1"/>
    </source>
</evidence>
<keyword evidence="1" id="KW-0472">Membrane</keyword>
<name>A0A8J7VT25_9GAMM</name>
<dbReference type="EMBL" id="JAGQFT010000010">
    <property type="protein sequence ID" value="MBR0561434.1"/>
    <property type="molecule type" value="Genomic_DNA"/>
</dbReference>
<keyword evidence="1" id="KW-0812">Transmembrane</keyword>
<reference evidence="2" key="2">
    <citation type="submission" date="2021-04" db="EMBL/GenBank/DDBJ databases">
        <authorList>
            <person name="Karlyshev A.V."/>
        </authorList>
    </citation>
    <scope>NUCLEOTIDE SEQUENCE</scope>
    <source>
        <strain evidence="2">LMG 29479</strain>
    </source>
</reference>
<sequence length="91" mass="9021">MTTKTQLIVCLLAAGAGIGVGRYLASDEPFNARKALGHALLSGGLGVCAAASPLMFPGISTEAQVGLACVLSSLGASALKAVFNKFVGVKA</sequence>
<keyword evidence="1" id="KW-1133">Transmembrane helix</keyword>
<evidence type="ECO:0000313" key="3">
    <source>
        <dbReference type="EMBL" id="MBS7457701.1"/>
    </source>
</evidence>
<keyword evidence="4" id="KW-1185">Reference proteome</keyword>
<accession>A0A8J7VT25</accession>